<dbReference type="EMBL" id="GFAA01002561">
    <property type="protein sequence ID" value="JAU00874.1"/>
    <property type="molecule type" value="mRNA"/>
</dbReference>
<evidence type="ECO:0000313" key="6">
    <source>
        <dbReference type="EMBL" id="JAU00874.1"/>
    </source>
</evidence>
<reference evidence="6" key="1">
    <citation type="submission" date="2016-09" db="EMBL/GenBank/DDBJ databases">
        <authorList>
            <person name="Capua I."/>
            <person name="De Benedictis P."/>
            <person name="Joannis T."/>
            <person name="Lombin L.H."/>
            <person name="Cattoli G."/>
        </authorList>
    </citation>
    <scope>NUCLEOTIDE SEQUENCE</scope>
</reference>
<protein>
    <submittedName>
        <fullName evidence="6">Putative secreted protein</fullName>
    </submittedName>
</protein>
<reference evidence="6" key="2">
    <citation type="journal article" date="2017" name="Front. Cell. Infect. Microbiol.">
        <title>Analysis of the Salivary Gland Transcriptome of Unfed and Partially Fed Amblyomma sculptum Ticks and Descriptive Proteome of the Saliva.</title>
        <authorList>
            <person name="Esteves E."/>
            <person name="Maruyama S.R."/>
            <person name="Kawahara R."/>
            <person name="Fujita A."/>
            <person name="Martins L.A."/>
            <person name="Righi A.A."/>
            <person name="Costa F.B."/>
            <person name="Palmisano G."/>
            <person name="Labruna M.B."/>
            <person name="Sa-Nunes A."/>
            <person name="Ribeiro J.M.C."/>
            <person name="Fogaca A.C."/>
        </authorList>
    </citation>
    <scope>NUCLEOTIDE SEQUENCE</scope>
</reference>
<keyword evidence="3" id="KW-0964">Secreted</keyword>
<organism evidence="6">
    <name type="scientific">Amblyomma sculptum</name>
    <name type="common">Tick</name>
    <dbReference type="NCBI Taxonomy" id="1581419"/>
    <lineage>
        <taxon>Eukaryota</taxon>
        <taxon>Metazoa</taxon>
        <taxon>Ecdysozoa</taxon>
        <taxon>Arthropoda</taxon>
        <taxon>Chelicerata</taxon>
        <taxon>Arachnida</taxon>
        <taxon>Acari</taxon>
        <taxon>Parasitiformes</taxon>
        <taxon>Ixodida</taxon>
        <taxon>Ixodoidea</taxon>
        <taxon>Ixodidae</taxon>
        <taxon>Amblyomminae</taxon>
        <taxon>Amblyomma</taxon>
    </lineage>
</organism>
<dbReference type="AlphaFoldDB" id="A0A1E1XNS9"/>
<evidence type="ECO:0000256" key="3">
    <source>
        <dbReference type="ARBA" id="ARBA00022525"/>
    </source>
</evidence>
<keyword evidence="4 5" id="KW-0732">Signal</keyword>
<comment type="similarity">
    <text evidence="2">Belongs to the IL-17 family.</text>
</comment>
<evidence type="ECO:0000256" key="5">
    <source>
        <dbReference type="SAM" id="SignalP"/>
    </source>
</evidence>
<comment type="subcellular location">
    <subcellularLocation>
        <location evidence="1">Secreted</location>
    </subcellularLocation>
</comment>
<dbReference type="Gene3D" id="2.10.90.10">
    <property type="entry name" value="Cystine-knot cytokines"/>
    <property type="match status" value="1"/>
</dbReference>
<dbReference type="InterPro" id="IPR029034">
    <property type="entry name" value="Cystine-knot_cytokine"/>
</dbReference>
<dbReference type="GO" id="GO:0005125">
    <property type="term" value="F:cytokine activity"/>
    <property type="evidence" value="ECO:0007669"/>
    <property type="project" value="InterPro"/>
</dbReference>
<sequence length="163" mass="17939">ILFGCILLCVADTMNFVKGAPGRQLSVNKKCGPQRFAVTLGLRSICPYTSMPSLKLSRFPAMLPRVKCHCTESLCGSAGDYRCKEVKSTFEVWYCNRSDWSVRLDKVTVTTACVCASDEVGIADQGMKRPNVNTTEKATREPLLPPVEFVASCRAKNFTSFPA</sequence>
<dbReference type="GO" id="GO:0005576">
    <property type="term" value="C:extracellular region"/>
    <property type="evidence" value="ECO:0007669"/>
    <property type="project" value="UniProtKB-SubCell"/>
</dbReference>
<dbReference type="Pfam" id="PF06083">
    <property type="entry name" value="IL17"/>
    <property type="match status" value="1"/>
</dbReference>
<evidence type="ECO:0000256" key="1">
    <source>
        <dbReference type="ARBA" id="ARBA00004613"/>
    </source>
</evidence>
<feature type="chain" id="PRO_5009116228" evidence="5">
    <location>
        <begin position="20"/>
        <end position="163"/>
    </location>
</feature>
<proteinExistence type="evidence at transcript level"/>
<feature type="non-terminal residue" evidence="6">
    <location>
        <position position="1"/>
    </location>
</feature>
<dbReference type="SUPFAM" id="SSF57501">
    <property type="entry name" value="Cystine-knot cytokines"/>
    <property type="match status" value="1"/>
</dbReference>
<accession>A0A1E1XNS9</accession>
<dbReference type="InterPro" id="IPR010345">
    <property type="entry name" value="IL-17_fam"/>
</dbReference>
<name>A0A1E1XNS9_AMBSC</name>
<evidence type="ECO:0000256" key="2">
    <source>
        <dbReference type="ARBA" id="ARBA00007236"/>
    </source>
</evidence>
<feature type="signal peptide" evidence="5">
    <location>
        <begin position="1"/>
        <end position="19"/>
    </location>
</feature>
<evidence type="ECO:0000256" key="4">
    <source>
        <dbReference type="ARBA" id="ARBA00022729"/>
    </source>
</evidence>